<dbReference type="Gene3D" id="2.120.10.30">
    <property type="entry name" value="TolB, C-terminal domain"/>
    <property type="match status" value="1"/>
</dbReference>
<dbReference type="PANTHER" id="PTHR10009:SF7">
    <property type="entry name" value="GH10609P-RELATED"/>
    <property type="match status" value="1"/>
</dbReference>
<evidence type="ECO:0000256" key="6">
    <source>
        <dbReference type="SAM" id="SignalP"/>
    </source>
</evidence>
<dbReference type="OrthoDB" id="8184345at2759"/>
<reference evidence="10 11" key="2">
    <citation type="submission" date="2025-04" db="UniProtKB">
        <authorList>
            <consortium name="RefSeq"/>
        </authorList>
    </citation>
    <scope>IDENTIFICATION</scope>
    <source>
        <strain evidence="10 11">USDA-PBARC FA_bdor</strain>
        <tissue evidence="10 11">Whole organism</tissue>
    </source>
</reference>
<accession>A0A0C9QZR6</accession>
<evidence type="ECO:0000256" key="3">
    <source>
        <dbReference type="ARBA" id="ARBA00022525"/>
    </source>
</evidence>
<dbReference type="InterPro" id="IPR017996">
    <property type="entry name" value="MRJP/yellow-related"/>
</dbReference>
<dbReference type="RefSeq" id="XP_011298960.1">
    <property type="nucleotide sequence ID" value="XM_011300658.1"/>
</dbReference>
<evidence type="ECO:0000256" key="2">
    <source>
        <dbReference type="ARBA" id="ARBA00009127"/>
    </source>
</evidence>
<dbReference type="GeneID" id="105264074"/>
<evidence type="ECO:0000313" key="8">
    <source>
        <dbReference type="EMBL" id="JAG70975.1"/>
    </source>
</evidence>
<organism evidence="7">
    <name type="scientific">Fopius arisanus</name>
    <dbReference type="NCBI Taxonomy" id="64838"/>
    <lineage>
        <taxon>Eukaryota</taxon>
        <taxon>Metazoa</taxon>
        <taxon>Ecdysozoa</taxon>
        <taxon>Arthropoda</taxon>
        <taxon>Hexapoda</taxon>
        <taxon>Insecta</taxon>
        <taxon>Pterygota</taxon>
        <taxon>Neoptera</taxon>
        <taxon>Endopterygota</taxon>
        <taxon>Hymenoptera</taxon>
        <taxon>Apocrita</taxon>
        <taxon>Ichneumonoidea</taxon>
        <taxon>Braconidae</taxon>
        <taxon>Opiinae</taxon>
        <taxon>Fopius</taxon>
    </lineage>
</organism>
<evidence type="ECO:0000256" key="1">
    <source>
        <dbReference type="ARBA" id="ARBA00004613"/>
    </source>
</evidence>
<keyword evidence="5" id="KW-0325">Glycoprotein</keyword>
<evidence type="ECO:0000313" key="11">
    <source>
        <dbReference type="RefSeq" id="XP_011298961.1"/>
    </source>
</evidence>
<keyword evidence="4 6" id="KW-0732">Signal</keyword>
<accession>A0A9R1TUZ8</accession>
<gene>
    <name evidence="7" type="primary">y_1</name>
    <name evidence="10 11" type="synonym">LOC105264074</name>
    <name evidence="8" type="synonym">y_6</name>
    <name evidence="7" type="ORF">g.6234</name>
    <name evidence="8" type="ORF">g.6237</name>
</gene>
<dbReference type="AlphaFoldDB" id="A0A0C9QZR6"/>
<keyword evidence="9" id="KW-1185">Reference proteome</keyword>
<comment type="similarity">
    <text evidence="2">Belongs to the major royal jelly protein family.</text>
</comment>
<dbReference type="EMBL" id="GBYB01001205">
    <property type="protein sequence ID" value="JAG70972.1"/>
    <property type="molecule type" value="Transcribed_RNA"/>
</dbReference>
<evidence type="ECO:0000256" key="5">
    <source>
        <dbReference type="ARBA" id="ARBA00023180"/>
    </source>
</evidence>
<feature type="chain" id="PRO_5007394352" evidence="6">
    <location>
        <begin position="27"/>
        <end position="433"/>
    </location>
</feature>
<dbReference type="GO" id="GO:0005576">
    <property type="term" value="C:extracellular region"/>
    <property type="evidence" value="ECO:0007669"/>
    <property type="project" value="UniProtKB-SubCell"/>
</dbReference>
<protein>
    <submittedName>
        <fullName evidence="10 11">Major royal jelly protein 3</fullName>
    </submittedName>
    <submittedName>
        <fullName evidence="7">Y_1 protein</fullName>
    </submittedName>
    <submittedName>
        <fullName evidence="8">Y_6 protein</fullName>
    </submittedName>
</protein>
<evidence type="ECO:0000256" key="4">
    <source>
        <dbReference type="ARBA" id="ARBA00022729"/>
    </source>
</evidence>
<evidence type="ECO:0000313" key="7">
    <source>
        <dbReference type="EMBL" id="JAG70972.1"/>
    </source>
</evidence>
<proteinExistence type="inferred from homology"/>
<dbReference type="PRINTS" id="PR01366">
    <property type="entry name" value="ROYALJELLY"/>
</dbReference>
<evidence type="ECO:0000313" key="9">
    <source>
        <dbReference type="Proteomes" id="UP000694866"/>
    </source>
</evidence>
<dbReference type="Proteomes" id="UP000694866">
    <property type="component" value="Unplaced"/>
</dbReference>
<name>A0A0C9QZR6_9HYME</name>
<dbReference type="InterPro" id="IPR011042">
    <property type="entry name" value="6-blade_b-propeller_TolB-like"/>
</dbReference>
<dbReference type="RefSeq" id="XP_011298961.1">
    <property type="nucleotide sequence ID" value="XM_011300659.1"/>
</dbReference>
<evidence type="ECO:0000313" key="10">
    <source>
        <dbReference type="RefSeq" id="XP_011298960.1"/>
    </source>
</evidence>
<comment type="subcellular location">
    <subcellularLocation>
        <location evidence="1">Secreted</location>
    </subcellularLocation>
</comment>
<reference evidence="7" key="1">
    <citation type="submission" date="2015-01" db="EMBL/GenBank/DDBJ databases">
        <title>Transcriptome Assembly of Fopius arisanus.</title>
        <authorList>
            <person name="Geib S."/>
        </authorList>
    </citation>
    <scope>NUCLEOTIDE SEQUENCE</scope>
</reference>
<sequence>MLNSLKIWDILRTSSLVLCLSQCVVSIYRPVRNHTGLPDANTNKLRLIYSWKSLEFDYPNAIARQTAVERGEFTPGDPVPIDVDVIQGRSPKVLVTIPRFQDGVPVTLGYVTDKVSAEGNPIIAPYPNWEWNRLGNCNNIVSVYRIKVDECGRLWVLDNGKLKESQICSPKLLVFNTRTGYLISLYRFPDHQILPDSLFITPVVDVRDANEQCLNTFVYIADVTGFQLIVYDHQRQRSWNIQNDLFLVDPDNTTFTIAGQSFEMPDGLFGLALSPILPNGDRILYFHSLASIVESWVLTSVIRDPYPFNYNPRAMARFFHSFRKTRPSQSGAQAMDKNGVLFYGLMSEIALGCWNWRNEFGGDNLSIAVVNKETLQFVSGLKVMGMGQRGQEVWVLTSAFQKVMNGLNPNETNFRIQAGFVDELVRGTKCRSK</sequence>
<dbReference type="Pfam" id="PF03022">
    <property type="entry name" value="MRJP"/>
    <property type="match status" value="1"/>
</dbReference>
<feature type="signal peptide" evidence="6">
    <location>
        <begin position="1"/>
        <end position="26"/>
    </location>
</feature>
<dbReference type="FunFam" id="2.120.10.30:FF:000045">
    <property type="entry name" value="Blast:Protein yellow"/>
    <property type="match status" value="1"/>
</dbReference>
<dbReference type="PANTHER" id="PTHR10009">
    <property type="entry name" value="PROTEIN YELLOW-RELATED"/>
    <property type="match status" value="1"/>
</dbReference>
<dbReference type="EMBL" id="GBYB01001208">
    <property type="protein sequence ID" value="JAG70975.1"/>
    <property type="molecule type" value="Transcribed_RNA"/>
</dbReference>
<keyword evidence="3" id="KW-0964">Secreted</keyword>
<accession>A0A9R1SXH2</accession>
<dbReference type="KEGG" id="fas:105264074"/>